<dbReference type="PANTHER" id="PTHR24421">
    <property type="entry name" value="NITRATE/NITRITE SENSOR PROTEIN NARX-RELATED"/>
    <property type="match status" value="1"/>
</dbReference>
<dbReference type="Gene3D" id="3.30.565.10">
    <property type="entry name" value="Histidine kinase-like ATPase, C-terminal domain"/>
    <property type="match status" value="1"/>
</dbReference>
<dbReference type="Proteomes" id="UP001479933">
    <property type="component" value="Chromosome"/>
</dbReference>
<feature type="transmembrane region" description="Helical" evidence="5">
    <location>
        <begin position="42"/>
        <end position="61"/>
    </location>
</feature>
<evidence type="ECO:0000313" key="6">
    <source>
        <dbReference type="EMBL" id="WYY05882.1"/>
    </source>
</evidence>
<dbReference type="InterPro" id="IPR050482">
    <property type="entry name" value="Sensor_HK_TwoCompSys"/>
</dbReference>
<keyword evidence="5" id="KW-0472">Membrane</keyword>
<name>A0ABZ2TWL4_9ACTN</name>
<dbReference type="GO" id="GO:0005524">
    <property type="term" value="F:ATP binding"/>
    <property type="evidence" value="ECO:0007669"/>
    <property type="project" value="UniProtKB-KW"/>
</dbReference>
<feature type="transmembrane region" description="Helical" evidence="5">
    <location>
        <begin position="127"/>
        <end position="145"/>
    </location>
</feature>
<dbReference type="SUPFAM" id="SSF55874">
    <property type="entry name" value="ATPase domain of HSP90 chaperone/DNA topoisomerase II/histidine kinase"/>
    <property type="match status" value="1"/>
</dbReference>
<feature type="transmembrane region" description="Helical" evidence="5">
    <location>
        <begin position="73"/>
        <end position="94"/>
    </location>
</feature>
<keyword evidence="6" id="KW-0067">ATP-binding</keyword>
<keyword evidence="6" id="KW-0547">Nucleotide-binding</keyword>
<evidence type="ECO:0000256" key="4">
    <source>
        <dbReference type="SAM" id="MobiDB-lite"/>
    </source>
</evidence>
<accession>A0ABZ2TWL4</accession>
<keyword evidence="5" id="KW-0812">Transmembrane</keyword>
<organism evidence="6 7">
    <name type="scientific">Gordonia hydrophobica</name>
    <dbReference type="NCBI Taxonomy" id="40516"/>
    <lineage>
        <taxon>Bacteria</taxon>
        <taxon>Bacillati</taxon>
        <taxon>Actinomycetota</taxon>
        <taxon>Actinomycetes</taxon>
        <taxon>Mycobacteriales</taxon>
        <taxon>Gordoniaceae</taxon>
        <taxon>Gordonia</taxon>
    </lineage>
</organism>
<feature type="region of interest" description="Disordered" evidence="4">
    <location>
        <begin position="337"/>
        <end position="361"/>
    </location>
</feature>
<proteinExistence type="predicted"/>
<keyword evidence="3" id="KW-0902">Two-component regulatory system</keyword>
<gene>
    <name evidence="6" type="ORF">RVF87_12400</name>
</gene>
<evidence type="ECO:0000256" key="5">
    <source>
        <dbReference type="SAM" id="Phobius"/>
    </source>
</evidence>
<evidence type="ECO:0000256" key="3">
    <source>
        <dbReference type="ARBA" id="ARBA00023012"/>
    </source>
</evidence>
<keyword evidence="5" id="KW-1133">Transmembrane helix</keyword>
<protein>
    <submittedName>
        <fullName evidence="6">ATP-binding protein</fullName>
    </submittedName>
</protein>
<evidence type="ECO:0000256" key="1">
    <source>
        <dbReference type="ARBA" id="ARBA00022679"/>
    </source>
</evidence>
<reference evidence="6 7" key="1">
    <citation type="journal article" date="2023" name="Virus Evol.">
        <title>Computational host range prediction-The good, the bad, and the ugly.</title>
        <authorList>
            <person name="Howell A.A."/>
            <person name="Versoza C.J."/>
            <person name="Pfeifer S.P."/>
        </authorList>
    </citation>
    <scope>NUCLEOTIDE SEQUENCE [LARGE SCALE GENOMIC DNA]</scope>
    <source>
        <strain evidence="6 7">1610/1b</strain>
    </source>
</reference>
<evidence type="ECO:0000256" key="2">
    <source>
        <dbReference type="ARBA" id="ARBA00022777"/>
    </source>
</evidence>
<feature type="transmembrane region" description="Helical" evidence="5">
    <location>
        <begin position="12"/>
        <end position="30"/>
    </location>
</feature>
<keyword evidence="2" id="KW-0418">Kinase</keyword>
<dbReference type="PANTHER" id="PTHR24421:SF61">
    <property type="entry name" value="OXYGEN SENSOR HISTIDINE KINASE NREB"/>
    <property type="match status" value="1"/>
</dbReference>
<dbReference type="InterPro" id="IPR036890">
    <property type="entry name" value="HATPase_C_sf"/>
</dbReference>
<dbReference type="RefSeq" id="WP_157086166.1">
    <property type="nucleotide sequence ID" value="NZ_CP136137.1"/>
</dbReference>
<keyword evidence="7" id="KW-1185">Reference proteome</keyword>
<feature type="transmembrane region" description="Helical" evidence="5">
    <location>
        <begin position="101"/>
        <end position="121"/>
    </location>
</feature>
<dbReference type="CDD" id="cd16917">
    <property type="entry name" value="HATPase_UhpB-NarQ-NarX-like"/>
    <property type="match status" value="1"/>
</dbReference>
<evidence type="ECO:0000313" key="7">
    <source>
        <dbReference type="Proteomes" id="UP001479933"/>
    </source>
</evidence>
<sequence length="361" mass="38322">MADFVSLTAEWWPWLSAIVIVAIAVVLIAIGISRDTDRLAPVAYLSASAYVAVVLMWFIGWNGTTVPASGARLELWVIFIPQIIGCVLVMAGCLTSAVAMVLVGGGVSLGVAATASGQWQWIDVVQAAWLLALTCLYQVIAWAVMAGARRFDDHRDAAAAEAVNRLHHEARGAEQRRLDAMLHDRLISLLLALRPGPVTPAGAKAITEVLDEIAEWRLGGTPARTRVPATDLVQRLRLAVDELGDDVETVIVGDTDADYPAEAADAIIDAACEAVRNVHRHAGQAAACAVVCEVRDDSISALVIDDGIGFEPQTVPANRIGVAFGIIERMDAVDGGRSRLDSAPGSGTRVELSWTAPGRAR</sequence>
<dbReference type="EMBL" id="CP136137">
    <property type="protein sequence ID" value="WYY05882.1"/>
    <property type="molecule type" value="Genomic_DNA"/>
</dbReference>
<keyword evidence="1" id="KW-0808">Transferase</keyword>